<dbReference type="OrthoDB" id="424058at2"/>
<dbReference type="CDD" id="cd17036">
    <property type="entry name" value="T3SC_YbjN-like_1"/>
    <property type="match status" value="1"/>
</dbReference>
<gene>
    <name evidence="1" type="ORF">PROH_00750</name>
</gene>
<sequence length="151" mass="16840">MTIETDAATYNPSSYDQVNYIEVIETVITSLREEGTAMVNHNQDGYLWKFKYGSVDVLVQLSGLTDDDTLTVWSSILSAPFKNELHLLQKLMRLNWSETLESRFALLNDQVVVLSSRTVADLSPGEISRAITIVATLADDYDDALIAEFSA</sequence>
<dbReference type="eggNOG" id="ENOG50314XV">
    <property type="taxonomic scope" value="Bacteria"/>
</dbReference>
<accession>A0A0M2Q112</accession>
<protein>
    <recommendedName>
        <fullName evidence="3">YbjN domain-containing protein</fullName>
    </recommendedName>
</protein>
<dbReference type="SUPFAM" id="SSF69635">
    <property type="entry name" value="Type III secretory system chaperone-like"/>
    <property type="match status" value="1"/>
</dbReference>
<dbReference type="EMBL" id="AJTX02000002">
    <property type="protein sequence ID" value="KKJ00998.1"/>
    <property type="molecule type" value="Genomic_DNA"/>
</dbReference>
<dbReference type="Proteomes" id="UP000034681">
    <property type="component" value="Unassembled WGS sequence"/>
</dbReference>
<reference evidence="1" key="1">
    <citation type="submission" date="2012-04" db="EMBL/GenBank/DDBJ databases">
        <authorList>
            <person name="Borisov I.G."/>
            <person name="Ivanikova N.V."/>
            <person name="Pinevich A.V."/>
        </authorList>
    </citation>
    <scope>NUCLEOTIDE SEQUENCE [LARGE SCALE GENOMIC DNA]</scope>
    <source>
        <strain evidence="1">CALU 1027</strain>
    </source>
</reference>
<dbReference type="AlphaFoldDB" id="A0A0M2Q112"/>
<evidence type="ECO:0000313" key="2">
    <source>
        <dbReference type="Proteomes" id="UP000034681"/>
    </source>
</evidence>
<dbReference type="RefSeq" id="WP_016925734.1">
    <property type="nucleotide sequence ID" value="NZ_KB235941.1"/>
</dbReference>
<dbReference type="InterPro" id="IPR019660">
    <property type="entry name" value="Put_sensory_transdc_reg_YbjN"/>
</dbReference>
<proteinExistence type="predicted"/>
<organism evidence="1 2">
    <name type="scientific">Prochlorothrix hollandica PCC 9006 = CALU 1027</name>
    <dbReference type="NCBI Taxonomy" id="317619"/>
    <lineage>
        <taxon>Bacteria</taxon>
        <taxon>Bacillati</taxon>
        <taxon>Cyanobacteriota</taxon>
        <taxon>Cyanophyceae</taxon>
        <taxon>Prochlorotrichales</taxon>
        <taxon>Prochlorotrichaceae</taxon>
        <taxon>Prochlorothrix</taxon>
    </lineage>
</organism>
<evidence type="ECO:0008006" key="3">
    <source>
        <dbReference type="Google" id="ProtNLM"/>
    </source>
</evidence>
<dbReference type="STRING" id="317619.GCA_000332315_03308"/>
<name>A0A0M2Q112_PROHO</name>
<dbReference type="Gene3D" id="3.30.1460.10">
    <property type="match status" value="1"/>
</dbReference>
<comment type="caution">
    <text evidence="1">The sequence shown here is derived from an EMBL/GenBank/DDBJ whole genome shotgun (WGS) entry which is preliminary data.</text>
</comment>
<keyword evidence="2" id="KW-1185">Reference proteome</keyword>
<dbReference type="Pfam" id="PF10722">
    <property type="entry name" value="YbjN"/>
    <property type="match status" value="1"/>
</dbReference>
<evidence type="ECO:0000313" key="1">
    <source>
        <dbReference type="EMBL" id="KKJ00998.1"/>
    </source>
</evidence>